<evidence type="ECO:0000313" key="1">
    <source>
        <dbReference type="EMBL" id="CAA9254814.1"/>
    </source>
</evidence>
<dbReference type="EMBL" id="CADCTD010000093">
    <property type="protein sequence ID" value="CAA9254814.1"/>
    <property type="molecule type" value="Genomic_DNA"/>
</dbReference>
<organism evidence="1">
    <name type="scientific">uncultured Craurococcus sp</name>
    <dbReference type="NCBI Taxonomy" id="1135998"/>
    <lineage>
        <taxon>Bacteria</taxon>
        <taxon>Pseudomonadati</taxon>
        <taxon>Pseudomonadota</taxon>
        <taxon>Alphaproteobacteria</taxon>
        <taxon>Acetobacterales</taxon>
        <taxon>Acetobacteraceae</taxon>
        <taxon>Craurococcus</taxon>
        <taxon>environmental samples</taxon>
    </lineage>
</organism>
<dbReference type="PANTHER" id="PTHR11220">
    <property type="entry name" value="HEME-BINDING PROTEIN-RELATED"/>
    <property type="match status" value="1"/>
</dbReference>
<name>A0A6J4IMK3_9PROT</name>
<gene>
    <name evidence="1" type="ORF">AVDCRST_MAG27-2759</name>
</gene>
<proteinExistence type="predicted"/>
<dbReference type="PANTHER" id="PTHR11220:SF1">
    <property type="entry name" value="HEME-BINDING PROTEIN 2"/>
    <property type="match status" value="1"/>
</dbReference>
<dbReference type="InterPro" id="IPR011256">
    <property type="entry name" value="Reg_factor_effector_dom_sf"/>
</dbReference>
<reference evidence="1" key="1">
    <citation type="submission" date="2020-02" db="EMBL/GenBank/DDBJ databases">
        <authorList>
            <person name="Meier V. D."/>
        </authorList>
    </citation>
    <scope>NUCLEOTIDE SEQUENCE</scope>
    <source>
        <strain evidence="1">AVDCRST_MAG27</strain>
    </source>
</reference>
<dbReference type="Gene3D" id="3.20.80.10">
    <property type="entry name" value="Regulatory factor, effector binding domain"/>
    <property type="match status" value="1"/>
</dbReference>
<evidence type="ECO:0008006" key="2">
    <source>
        <dbReference type="Google" id="ProtNLM"/>
    </source>
</evidence>
<dbReference type="SUPFAM" id="SSF55136">
    <property type="entry name" value="Probable bacterial effector-binding domain"/>
    <property type="match status" value="1"/>
</dbReference>
<protein>
    <recommendedName>
        <fullName evidence="2">SOUL heme-binding protein</fullName>
    </recommendedName>
</protein>
<dbReference type="Pfam" id="PF04832">
    <property type="entry name" value="SOUL"/>
    <property type="match status" value="1"/>
</dbReference>
<dbReference type="InterPro" id="IPR006917">
    <property type="entry name" value="SOUL_heme-bd"/>
</dbReference>
<accession>A0A6J4IMK3</accession>
<dbReference type="AlphaFoldDB" id="A0A6J4IMK3"/>
<sequence length="126" mass="13212">MTAPVAQAPERIAMTAPVGQASAPGGWVIRFFLPASIASAEAAPVPEDGRVTIATIPGERVAVLRYAGVPNAEAATAARARLLAALAAGPWQAEGEAFDWFYDPPWTLPPLRRNEAAVRVSRRPGA</sequence>